<protein>
    <submittedName>
        <fullName evidence="2">Uncharacterized protein</fullName>
    </submittedName>
</protein>
<accession>A0ABQ3L034</accession>
<gene>
    <name evidence="2" type="ORF">GCM10010919_16480</name>
</gene>
<feature type="signal peptide" evidence="1">
    <location>
        <begin position="1"/>
        <end position="23"/>
    </location>
</feature>
<reference evidence="3" key="1">
    <citation type="journal article" date="2019" name="Int. J. Syst. Evol. Microbiol.">
        <title>The Global Catalogue of Microorganisms (GCM) 10K type strain sequencing project: providing services to taxonomists for standard genome sequencing and annotation.</title>
        <authorList>
            <consortium name="The Broad Institute Genomics Platform"/>
            <consortium name="The Broad Institute Genome Sequencing Center for Infectious Disease"/>
            <person name="Wu L."/>
            <person name="Ma J."/>
        </authorList>
    </citation>
    <scope>NUCLEOTIDE SEQUENCE [LARGE SCALE GENOMIC DNA]</scope>
    <source>
        <strain evidence="3">CGMCC 1.7003</strain>
    </source>
</reference>
<dbReference type="EMBL" id="BNAO01000003">
    <property type="protein sequence ID" value="GHG67637.1"/>
    <property type="molecule type" value="Genomic_DNA"/>
</dbReference>
<evidence type="ECO:0000256" key="1">
    <source>
        <dbReference type="SAM" id="SignalP"/>
    </source>
</evidence>
<keyword evidence="1" id="KW-0732">Signal</keyword>
<feature type="chain" id="PRO_5046769453" evidence="1">
    <location>
        <begin position="24"/>
        <end position="180"/>
    </location>
</feature>
<evidence type="ECO:0000313" key="3">
    <source>
        <dbReference type="Proteomes" id="UP000659697"/>
    </source>
</evidence>
<keyword evidence="3" id="KW-1185">Reference proteome</keyword>
<comment type="caution">
    <text evidence="2">The sequence shown here is derived from an EMBL/GenBank/DDBJ whole genome shotgun (WGS) entry which is preliminary data.</text>
</comment>
<sequence>MRITLNFTAALLLSSISLSTVQAATVITEQNIARYEAALPELAKIEQDNPASLKNLRLAKHCDWAKHASELRAKEQGKDYLPQVDQVLAKHQLTPALFIELTAKGAWPVLQSMQGVFNLTRQGLPFLPEAQRKQAERTLAQSDHMSSVIQPCLTAADKAALQQYQQRFINLAGRLPGLSL</sequence>
<proteinExistence type="predicted"/>
<name>A0ABQ3L034_9ALTE</name>
<dbReference type="RefSeq" id="WP_189432166.1">
    <property type="nucleotide sequence ID" value="NZ_BNAO01000003.1"/>
</dbReference>
<dbReference type="Proteomes" id="UP000659697">
    <property type="component" value="Unassembled WGS sequence"/>
</dbReference>
<organism evidence="2 3">
    <name type="scientific">Alishewanella longhuensis</name>
    <dbReference type="NCBI Taxonomy" id="1091037"/>
    <lineage>
        <taxon>Bacteria</taxon>
        <taxon>Pseudomonadati</taxon>
        <taxon>Pseudomonadota</taxon>
        <taxon>Gammaproteobacteria</taxon>
        <taxon>Alteromonadales</taxon>
        <taxon>Alteromonadaceae</taxon>
        <taxon>Alishewanella</taxon>
    </lineage>
</organism>
<evidence type="ECO:0000313" key="2">
    <source>
        <dbReference type="EMBL" id="GHG67637.1"/>
    </source>
</evidence>